<feature type="transmembrane region" description="Helical" evidence="1">
    <location>
        <begin position="134"/>
        <end position="156"/>
    </location>
</feature>
<accession>A0A9D9IXB0</accession>
<dbReference type="EMBL" id="JADILW010000026">
    <property type="protein sequence ID" value="MBO8479815.1"/>
    <property type="molecule type" value="Genomic_DNA"/>
</dbReference>
<keyword evidence="1" id="KW-0812">Transmembrane</keyword>
<evidence type="ECO:0000313" key="2">
    <source>
        <dbReference type="EMBL" id="MBO8479815.1"/>
    </source>
</evidence>
<keyword evidence="1" id="KW-0472">Membrane</keyword>
<reference evidence="2" key="2">
    <citation type="journal article" date="2021" name="PeerJ">
        <title>Extensive microbial diversity within the chicken gut microbiome revealed by metagenomics and culture.</title>
        <authorList>
            <person name="Gilroy R."/>
            <person name="Ravi A."/>
            <person name="Getino M."/>
            <person name="Pursley I."/>
            <person name="Horton D.L."/>
            <person name="Alikhan N.F."/>
            <person name="Baker D."/>
            <person name="Gharbi K."/>
            <person name="Hall N."/>
            <person name="Watson M."/>
            <person name="Adriaenssens E.M."/>
            <person name="Foster-Nyarko E."/>
            <person name="Jarju S."/>
            <person name="Secka A."/>
            <person name="Antonio M."/>
            <person name="Oren A."/>
            <person name="Chaudhuri R.R."/>
            <person name="La Ragione R."/>
            <person name="Hildebrand F."/>
            <person name="Pallen M.J."/>
        </authorList>
    </citation>
    <scope>NUCLEOTIDE SEQUENCE</scope>
    <source>
        <strain evidence="2">B3-1481</strain>
    </source>
</reference>
<evidence type="ECO:0000313" key="3">
    <source>
        <dbReference type="Proteomes" id="UP000823769"/>
    </source>
</evidence>
<reference evidence="2" key="1">
    <citation type="submission" date="2020-10" db="EMBL/GenBank/DDBJ databases">
        <authorList>
            <person name="Gilroy R."/>
        </authorList>
    </citation>
    <scope>NUCLEOTIDE SEQUENCE</scope>
    <source>
        <strain evidence="2">B3-1481</strain>
    </source>
</reference>
<feature type="transmembrane region" description="Helical" evidence="1">
    <location>
        <begin position="168"/>
        <end position="187"/>
    </location>
</feature>
<comment type="caution">
    <text evidence="2">The sequence shown here is derived from an EMBL/GenBank/DDBJ whole genome shotgun (WGS) entry which is preliminary data.</text>
</comment>
<name>A0A9D9IXB0_9BACT</name>
<gene>
    <name evidence="2" type="ORF">IAB76_01690</name>
</gene>
<evidence type="ECO:0000256" key="1">
    <source>
        <dbReference type="SAM" id="Phobius"/>
    </source>
</evidence>
<organism evidence="2 3">
    <name type="scientific">Candidatus Cryptobacteroides avistercoris</name>
    <dbReference type="NCBI Taxonomy" id="2840758"/>
    <lineage>
        <taxon>Bacteria</taxon>
        <taxon>Pseudomonadati</taxon>
        <taxon>Bacteroidota</taxon>
        <taxon>Bacteroidia</taxon>
        <taxon>Bacteroidales</taxon>
        <taxon>Candidatus Cryptobacteroides</taxon>
    </lineage>
</organism>
<feature type="transmembrane region" description="Helical" evidence="1">
    <location>
        <begin position="107"/>
        <end position="128"/>
    </location>
</feature>
<feature type="transmembrane region" description="Helical" evidence="1">
    <location>
        <begin position="67"/>
        <end position="86"/>
    </location>
</feature>
<keyword evidence="1" id="KW-1133">Transmembrane helix</keyword>
<dbReference type="AlphaFoldDB" id="A0A9D9IXB0"/>
<dbReference type="Proteomes" id="UP000823769">
    <property type="component" value="Unassembled WGS sequence"/>
</dbReference>
<sequence>METVVKLAMVLVSLSFVLKLSGYKLRQLLVMALLCALFTGLSWNFASQQSKTAIASWLADRALMQDIAVVLTLDVVLQMAYCLMAVNLMNSGPVRRRTVWIYRLLRLFPGIMVFFVLFALVVSCLFAFPGVSFALISWCMAAAVLVLLPLAVWGVRKLIPEKEIRLELLFLSNALTAALGIIATVNGTTASESVDSVDYLATAAVLALVLVGAALGFLLYHFKAGRKWRR</sequence>
<feature type="transmembrane region" description="Helical" evidence="1">
    <location>
        <begin position="199"/>
        <end position="220"/>
    </location>
</feature>
<protein>
    <submittedName>
        <fullName evidence="2">Uncharacterized protein</fullName>
    </submittedName>
</protein>
<proteinExistence type="predicted"/>
<feature type="transmembrane region" description="Helical" evidence="1">
    <location>
        <begin position="28"/>
        <end position="47"/>
    </location>
</feature>